<organism evidence="3 4">
    <name type="scientific">Paspalum notatum var. saurae</name>
    <dbReference type="NCBI Taxonomy" id="547442"/>
    <lineage>
        <taxon>Eukaryota</taxon>
        <taxon>Viridiplantae</taxon>
        <taxon>Streptophyta</taxon>
        <taxon>Embryophyta</taxon>
        <taxon>Tracheophyta</taxon>
        <taxon>Spermatophyta</taxon>
        <taxon>Magnoliopsida</taxon>
        <taxon>Liliopsida</taxon>
        <taxon>Poales</taxon>
        <taxon>Poaceae</taxon>
        <taxon>PACMAD clade</taxon>
        <taxon>Panicoideae</taxon>
        <taxon>Andropogonodae</taxon>
        <taxon>Paspaleae</taxon>
        <taxon>Paspalinae</taxon>
        <taxon>Paspalum</taxon>
    </lineage>
</organism>
<feature type="domain" description="Reverse transcriptase Ty1/copia-type" evidence="2">
    <location>
        <begin position="176"/>
        <end position="409"/>
    </location>
</feature>
<sequence>MEESLTSPTMPLAWLKRRAHVDVVDIDEEPLVEAMKNMPIGDIKPKEDEEEVQIVDQPSSSMAPQDGSEQDKVLPNEDVHVPQEQIDEQAQDVDASIQTPQVAPQRRNQLTSGHPKELIIGSPTRGVTTRSCNTATFVQAYSFVSSIEPTTIDQALSDPDWVNAMHEELNNFTRNEGARVIGTKWVFRNKQDDEGNIVRNKARLVAKGYSQVEGIDFGETFAPVARLKAIRFLLAYATHHDMKLYQMDVKSAFLNGYINELVYVEQPPRFEDPNNPNHLYRLSKALYGLKQAPRAWYEKLRDFLIEKGFKIGRVDTTLFTKKLDDDLFVCQVYVDDIIFGSTNEEKCKEFGKMMAKEFEMSMIGELTFFLGFQIKQLKEGTFIYQEKYTRDLLKRFKMDDCKPIDTPMATNTKLDIDENGIKVDQTFYRSMIGLLLYLCASRLDIMFSVCLCAWFQADPRESHLSTVKRTMRYLKHTPSIGLWYPKGASFELLGYSDSDFAGCRVERKSTSGGCYLLGRSLVLWSSKKQNCVSLSTAEAEYIAARSCCTQILYIKQTLLDYGVQHYRIPLLCDNESAVKLANNLVQHSRTKHIDICHHFIRDHIAKGDILL</sequence>
<accession>A0AAQ3TVW0</accession>
<dbReference type="PANTHER" id="PTHR11439">
    <property type="entry name" value="GAG-POL-RELATED RETROTRANSPOSON"/>
    <property type="match status" value="1"/>
</dbReference>
<evidence type="ECO:0000313" key="4">
    <source>
        <dbReference type="Proteomes" id="UP001341281"/>
    </source>
</evidence>
<feature type="region of interest" description="Disordered" evidence="1">
    <location>
        <begin position="40"/>
        <end position="72"/>
    </location>
</feature>
<reference evidence="3 4" key="1">
    <citation type="submission" date="2024-02" db="EMBL/GenBank/DDBJ databases">
        <title>High-quality chromosome-scale genome assembly of Pensacola bahiagrass (Paspalum notatum Flugge var. saurae).</title>
        <authorList>
            <person name="Vega J.M."/>
            <person name="Podio M."/>
            <person name="Orjuela J."/>
            <person name="Siena L.A."/>
            <person name="Pessino S.C."/>
            <person name="Combes M.C."/>
            <person name="Mariac C."/>
            <person name="Albertini E."/>
            <person name="Pupilli F."/>
            <person name="Ortiz J.P.A."/>
            <person name="Leblanc O."/>
        </authorList>
    </citation>
    <scope>NUCLEOTIDE SEQUENCE [LARGE SCALE GENOMIC DNA]</scope>
    <source>
        <strain evidence="3">R1</strain>
        <tissue evidence="3">Leaf</tissue>
    </source>
</reference>
<evidence type="ECO:0000313" key="3">
    <source>
        <dbReference type="EMBL" id="WVZ80656.1"/>
    </source>
</evidence>
<dbReference type="Proteomes" id="UP001341281">
    <property type="component" value="Chromosome 06"/>
</dbReference>
<feature type="region of interest" description="Disordered" evidence="1">
    <location>
        <begin position="91"/>
        <end position="125"/>
    </location>
</feature>
<proteinExistence type="predicted"/>
<dbReference type="AlphaFoldDB" id="A0AAQ3TVW0"/>
<dbReference type="PANTHER" id="PTHR11439:SF483">
    <property type="entry name" value="PEPTIDE SYNTHASE GLIP-LIKE, PUTATIVE (AFU_ORTHOLOGUE AFUA_3G12920)-RELATED"/>
    <property type="match status" value="1"/>
</dbReference>
<dbReference type="InterPro" id="IPR043502">
    <property type="entry name" value="DNA/RNA_pol_sf"/>
</dbReference>
<gene>
    <name evidence="3" type="ORF">U9M48_028114</name>
</gene>
<keyword evidence="4" id="KW-1185">Reference proteome</keyword>
<dbReference type="EMBL" id="CP144750">
    <property type="protein sequence ID" value="WVZ80656.1"/>
    <property type="molecule type" value="Genomic_DNA"/>
</dbReference>
<evidence type="ECO:0000259" key="2">
    <source>
        <dbReference type="Pfam" id="PF07727"/>
    </source>
</evidence>
<dbReference type="Pfam" id="PF07727">
    <property type="entry name" value="RVT_2"/>
    <property type="match status" value="1"/>
</dbReference>
<name>A0AAQ3TVW0_PASNO</name>
<dbReference type="InterPro" id="IPR013103">
    <property type="entry name" value="RVT_2"/>
</dbReference>
<dbReference type="SUPFAM" id="SSF56672">
    <property type="entry name" value="DNA/RNA polymerases"/>
    <property type="match status" value="1"/>
</dbReference>
<evidence type="ECO:0000256" key="1">
    <source>
        <dbReference type="SAM" id="MobiDB-lite"/>
    </source>
</evidence>
<feature type="compositionally biased region" description="Polar residues" evidence="1">
    <location>
        <begin position="96"/>
        <end position="112"/>
    </location>
</feature>
<dbReference type="CDD" id="cd09272">
    <property type="entry name" value="RNase_HI_RT_Ty1"/>
    <property type="match status" value="1"/>
</dbReference>
<protein>
    <recommendedName>
        <fullName evidence="2">Reverse transcriptase Ty1/copia-type domain-containing protein</fullName>
    </recommendedName>
</protein>